<keyword evidence="5" id="KW-0408">Iron</keyword>
<evidence type="ECO:0000256" key="6">
    <source>
        <dbReference type="ARBA" id="ARBA00023065"/>
    </source>
</evidence>
<protein>
    <submittedName>
        <fullName evidence="9">AAA family ATPase</fullName>
    </submittedName>
</protein>
<dbReference type="EMBL" id="JAZDUF010000001">
    <property type="protein sequence ID" value="MEE3849843.1"/>
    <property type="molecule type" value="Genomic_DNA"/>
</dbReference>
<dbReference type="PANTHER" id="PTHR42771:SF2">
    <property type="entry name" value="IRON(3+)-HYDROXAMATE IMPORT ATP-BINDING PROTEIN FHUC"/>
    <property type="match status" value="1"/>
</dbReference>
<keyword evidence="6" id="KW-0406">Ion transport</keyword>
<comment type="subcellular location">
    <subcellularLocation>
        <location evidence="1">Cell membrane</location>
        <topology evidence="1">Peripheral membrane protein</topology>
    </subcellularLocation>
</comment>
<dbReference type="RefSeq" id="WP_330431455.1">
    <property type="nucleotide sequence ID" value="NZ_JAZDUF010000001.1"/>
</dbReference>
<dbReference type="Pfam" id="PF13304">
    <property type="entry name" value="AAA_21"/>
    <property type="match status" value="1"/>
</dbReference>
<sequence>MKDVPSIAAIIDGATLEFGSPITFVVGENGSGKSTVVEAIGEQFGLDPRGGRAGITGGNRDLPKSPLGELLTLDLTWAGQSMRRAPREDRQGFFFRAETVIEMNSRFTGVPGYWDVDVEQQSHGEGFMHILETMLTRAGLYIFDEPETAFSFTSTLRFLAILTELAEHGSQVICATHSPLLTATPGSTIIEMTDDGPTLVDWQDLSLVRHWRRFLDEPNSYLRHL</sequence>
<evidence type="ECO:0000256" key="1">
    <source>
        <dbReference type="ARBA" id="ARBA00004202"/>
    </source>
</evidence>
<organism evidence="9 10">
    <name type="scientific">Gordonia sesuvii</name>
    <dbReference type="NCBI Taxonomy" id="3116777"/>
    <lineage>
        <taxon>Bacteria</taxon>
        <taxon>Bacillati</taxon>
        <taxon>Actinomycetota</taxon>
        <taxon>Actinomycetes</taxon>
        <taxon>Mycobacteriales</taxon>
        <taxon>Gordoniaceae</taxon>
        <taxon>Gordonia</taxon>
    </lineage>
</organism>
<evidence type="ECO:0000259" key="8">
    <source>
        <dbReference type="SMART" id="SM00382"/>
    </source>
</evidence>
<keyword evidence="7" id="KW-0472">Membrane</keyword>
<evidence type="ECO:0000256" key="7">
    <source>
        <dbReference type="ARBA" id="ARBA00023136"/>
    </source>
</evidence>
<dbReference type="InterPro" id="IPR027417">
    <property type="entry name" value="P-loop_NTPase"/>
</dbReference>
<dbReference type="Proteomes" id="UP001347146">
    <property type="component" value="Unassembled WGS sequence"/>
</dbReference>
<keyword evidence="10" id="KW-1185">Reference proteome</keyword>
<evidence type="ECO:0000256" key="4">
    <source>
        <dbReference type="ARBA" id="ARBA00022496"/>
    </source>
</evidence>
<dbReference type="SUPFAM" id="SSF52540">
    <property type="entry name" value="P-loop containing nucleoside triphosphate hydrolases"/>
    <property type="match status" value="1"/>
</dbReference>
<evidence type="ECO:0000313" key="10">
    <source>
        <dbReference type="Proteomes" id="UP001347146"/>
    </source>
</evidence>
<dbReference type="InterPro" id="IPR003593">
    <property type="entry name" value="AAA+_ATPase"/>
</dbReference>
<evidence type="ECO:0000313" key="9">
    <source>
        <dbReference type="EMBL" id="MEE3849843.1"/>
    </source>
</evidence>
<dbReference type="PANTHER" id="PTHR42771">
    <property type="entry name" value="IRON(3+)-HYDROXAMATE IMPORT ATP-BINDING PROTEIN FHUC"/>
    <property type="match status" value="1"/>
</dbReference>
<dbReference type="CDD" id="cd00267">
    <property type="entry name" value="ABC_ATPase"/>
    <property type="match status" value="1"/>
</dbReference>
<gene>
    <name evidence="9" type="ORF">VZC37_05840</name>
</gene>
<dbReference type="InterPro" id="IPR003959">
    <property type="entry name" value="ATPase_AAA_core"/>
</dbReference>
<dbReference type="InterPro" id="IPR051535">
    <property type="entry name" value="Siderophore_ABC-ATPase"/>
</dbReference>
<dbReference type="Pfam" id="PF13476">
    <property type="entry name" value="AAA_23"/>
    <property type="match status" value="1"/>
</dbReference>
<evidence type="ECO:0000256" key="3">
    <source>
        <dbReference type="ARBA" id="ARBA00022475"/>
    </source>
</evidence>
<dbReference type="InterPro" id="IPR038729">
    <property type="entry name" value="Rad50/SbcC_AAA"/>
</dbReference>
<feature type="domain" description="AAA+ ATPase" evidence="8">
    <location>
        <begin position="19"/>
        <end position="196"/>
    </location>
</feature>
<reference evidence="9 10" key="1">
    <citation type="submission" date="2024-01" db="EMBL/GenBank/DDBJ databases">
        <title>Draft genome sequence of Gordonia sp. LSe1-13.</title>
        <authorList>
            <person name="Suphannarot A."/>
            <person name="Mingma R."/>
        </authorList>
    </citation>
    <scope>NUCLEOTIDE SEQUENCE [LARGE SCALE GENOMIC DNA]</scope>
    <source>
        <strain evidence="9 10">LSe1-13</strain>
    </source>
</reference>
<keyword evidence="2" id="KW-0813">Transport</keyword>
<comment type="caution">
    <text evidence="9">The sequence shown here is derived from an EMBL/GenBank/DDBJ whole genome shotgun (WGS) entry which is preliminary data.</text>
</comment>
<accession>A0ABU7M9Q4</accession>
<proteinExistence type="predicted"/>
<dbReference type="Gene3D" id="3.40.50.300">
    <property type="entry name" value="P-loop containing nucleotide triphosphate hydrolases"/>
    <property type="match status" value="2"/>
</dbReference>
<dbReference type="SMART" id="SM00382">
    <property type="entry name" value="AAA"/>
    <property type="match status" value="1"/>
</dbReference>
<evidence type="ECO:0000256" key="5">
    <source>
        <dbReference type="ARBA" id="ARBA00023004"/>
    </source>
</evidence>
<keyword evidence="3" id="KW-1003">Cell membrane</keyword>
<name>A0ABU7M9Q4_9ACTN</name>
<keyword evidence="4" id="KW-0410">Iron transport</keyword>
<evidence type="ECO:0000256" key="2">
    <source>
        <dbReference type="ARBA" id="ARBA00022448"/>
    </source>
</evidence>